<organism evidence="2 3">
    <name type="scientific">Paenibacillus typhae</name>
    <dbReference type="NCBI Taxonomy" id="1174501"/>
    <lineage>
        <taxon>Bacteria</taxon>
        <taxon>Bacillati</taxon>
        <taxon>Bacillota</taxon>
        <taxon>Bacilli</taxon>
        <taxon>Bacillales</taxon>
        <taxon>Paenibacillaceae</taxon>
        <taxon>Paenibacillus</taxon>
    </lineage>
</organism>
<keyword evidence="1" id="KW-0812">Transmembrane</keyword>
<gene>
    <name evidence="2" type="ORF">SAMN05216192_103199</name>
</gene>
<accession>A0A1G8ID35</accession>
<dbReference type="STRING" id="1174501.SAMN05216192_103199"/>
<dbReference type="RefSeq" id="WP_090712531.1">
    <property type="nucleotide sequence ID" value="NZ_CBCSKY010000001.1"/>
</dbReference>
<feature type="transmembrane region" description="Helical" evidence="1">
    <location>
        <begin position="65"/>
        <end position="92"/>
    </location>
</feature>
<name>A0A1G8ID35_9BACL</name>
<dbReference type="OrthoDB" id="2588595at2"/>
<keyword evidence="1" id="KW-0472">Membrane</keyword>
<protein>
    <submittedName>
        <fullName evidence="2">Uncharacterized protein</fullName>
    </submittedName>
</protein>
<sequence>MQRTIYDFLYRKYGFSAPGENKAFRSLFSAGMRAYWGVKLLAVGLFFFLFLRFTGKDRFIPEDTYWFIGSIAAALILVTLSYLNVFGAWYAIALSRHRRWIDSLLILSGLVLCIRFPVYAFGEAMPDVSELRESLILPGILMLMLGIYRKIHYRSSGVVPLSALASLLITAGVLFKYPIHTITQSIYLSFILLINAGFVADLLLFHYWHRKSKAGER</sequence>
<dbReference type="Proteomes" id="UP000199050">
    <property type="component" value="Unassembled WGS sequence"/>
</dbReference>
<dbReference type="EMBL" id="FNDX01000003">
    <property type="protein sequence ID" value="SDI16804.1"/>
    <property type="molecule type" value="Genomic_DNA"/>
</dbReference>
<feature type="transmembrane region" description="Helical" evidence="1">
    <location>
        <begin position="34"/>
        <end position="53"/>
    </location>
</feature>
<proteinExistence type="predicted"/>
<dbReference type="AlphaFoldDB" id="A0A1G8ID35"/>
<feature type="transmembrane region" description="Helical" evidence="1">
    <location>
        <begin position="158"/>
        <end position="179"/>
    </location>
</feature>
<feature type="transmembrane region" description="Helical" evidence="1">
    <location>
        <begin position="185"/>
        <end position="208"/>
    </location>
</feature>
<feature type="transmembrane region" description="Helical" evidence="1">
    <location>
        <begin position="134"/>
        <end position="151"/>
    </location>
</feature>
<evidence type="ECO:0000313" key="2">
    <source>
        <dbReference type="EMBL" id="SDI16804.1"/>
    </source>
</evidence>
<evidence type="ECO:0000256" key="1">
    <source>
        <dbReference type="SAM" id="Phobius"/>
    </source>
</evidence>
<keyword evidence="1" id="KW-1133">Transmembrane helix</keyword>
<feature type="transmembrane region" description="Helical" evidence="1">
    <location>
        <begin position="104"/>
        <end position="122"/>
    </location>
</feature>
<reference evidence="3" key="1">
    <citation type="submission" date="2016-10" db="EMBL/GenBank/DDBJ databases">
        <authorList>
            <person name="Varghese N."/>
            <person name="Submissions S."/>
        </authorList>
    </citation>
    <scope>NUCLEOTIDE SEQUENCE [LARGE SCALE GENOMIC DNA]</scope>
    <source>
        <strain evidence="3">CGMCC 1.11012</strain>
    </source>
</reference>
<evidence type="ECO:0000313" key="3">
    <source>
        <dbReference type="Proteomes" id="UP000199050"/>
    </source>
</evidence>
<keyword evidence="3" id="KW-1185">Reference proteome</keyword>